<protein>
    <recommendedName>
        <fullName evidence="1">Reverse transcriptase domain-containing protein</fullName>
    </recommendedName>
</protein>
<dbReference type="InterPro" id="IPR043502">
    <property type="entry name" value="DNA/RNA_pol_sf"/>
</dbReference>
<organism evidence="2 3">
    <name type="scientific">Petrolisthes cinctipes</name>
    <name type="common">Flat porcelain crab</name>
    <dbReference type="NCBI Taxonomy" id="88211"/>
    <lineage>
        <taxon>Eukaryota</taxon>
        <taxon>Metazoa</taxon>
        <taxon>Ecdysozoa</taxon>
        <taxon>Arthropoda</taxon>
        <taxon>Crustacea</taxon>
        <taxon>Multicrustacea</taxon>
        <taxon>Malacostraca</taxon>
        <taxon>Eumalacostraca</taxon>
        <taxon>Eucarida</taxon>
        <taxon>Decapoda</taxon>
        <taxon>Pleocyemata</taxon>
        <taxon>Anomura</taxon>
        <taxon>Galatheoidea</taxon>
        <taxon>Porcellanidae</taxon>
        <taxon>Petrolisthes</taxon>
    </lineage>
</organism>
<comment type="caution">
    <text evidence="2">The sequence shown here is derived from an EMBL/GenBank/DDBJ whole genome shotgun (WGS) entry which is preliminary data.</text>
</comment>
<dbReference type="EMBL" id="JAWQEG010001271">
    <property type="protein sequence ID" value="KAK3880951.1"/>
    <property type="molecule type" value="Genomic_DNA"/>
</dbReference>
<evidence type="ECO:0000259" key="1">
    <source>
        <dbReference type="PROSITE" id="PS50878"/>
    </source>
</evidence>
<accession>A0AAE1FWP8</accession>
<dbReference type="Proteomes" id="UP001286313">
    <property type="component" value="Unassembled WGS sequence"/>
</dbReference>
<dbReference type="PANTHER" id="PTHR19446">
    <property type="entry name" value="REVERSE TRANSCRIPTASES"/>
    <property type="match status" value="1"/>
</dbReference>
<gene>
    <name evidence="2" type="ORF">Pcinc_014601</name>
</gene>
<proteinExistence type="predicted"/>
<dbReference type="GO" id="GO:0071897">
    <property type="term" value="P:DNA biosynthetic process"/>
    <property type="evidence" value="ECO:0007669"/>
    <property type="project" value="UniProtKB-ARBA"/>
</dbReference>
<name>A0AAE1FWP8_PETCI</name>
<dbReference type="CDD" id="cd01650">
    <property type="entry name" value="RT_nLTR_like"/>
    <property type="match status" value="1"/>
</dbReference>
<reference evidence="2" key="1">
    <citation type="submission" date="2023-10" db="EMBL/GenBank/DDBJ databases">
        <title>Genome assemblies of two species of porcelain crab, Petrolisthes cinctipes and Petrolisthes manimaculis (Anomura: Porcellanidae).</title>
        <authorList>
            <person name="Angst P."/>
        </authorList>
    </citation>
    <scope>NUCLEOTIDE SEQUENCE</scope>
    <source>
        <strain evidence="2">PB745_01</strain>
        <tissue evidence="2">Gill</tissue>
    </source>
</reference>
<dbReference type="PROSITE" id="PS50878">
    <property type="entry name" value="RT_POL"/>
    <property type="match status" value="1"/>
</dbReference>
<evidence type="ECO:0000313" key="3">
    <source>
        <dbReference type="Proteomes" id="UP001286313"/>
    </source>
</evidence>
<dbReference type="InterPro" id="IPR000477">
    <property type="entry name" value="RT_dom"/>
</dbReference>
<feature type="domain" description="Reverse transcriptase" evidence="1">
    <location>
        <begin position="214"/>
        <end position="471"/>
    </location>
</feature>
<keyword evidence="3" id="KW-1185">Reference proteome</keyword>
<sequence>MLHSAALNSIPRTSGYFPKRPVPWWSPVCTTAVREKRAAFSRLRRNRGDPTLLEDFRRARARARRVLNEARRAYWKAYVSSINTKTPLTQVFRRARKMAGKFSPSSPPVLKVNGIKIMDGLIVANTMAEAFAKVSSRDSRPLAVRHELRAKERTVLDFSGNENESYNQKITLRDLHSALSLCGDTSPGPDNIPYAMLRHLGEEAISFILALYNRIWLEGVFPSGWRVATILPFLKPGKDSGVALNYRPIALTSCLCKLFEKMVNVRLVYFLERGDFLSPSQSGFRKHRSTTDALVRLEAAACEAFARHQHLVCVFFDLEKAYDTTWQYGILQQLHLYGLRGRLPHFLKEFLSGRSFSVRVGTTHSASVAQEEGFPQGSVLTVTLFAVAINAIASSLPDGIANSMYVDDLAVWFAASRMSVAERRMQLALDRVSRWTGSHGFRFSPSKTVAMHFCCTRGVHPDPNLFMSKLDYGCEVYSSAADARLRVLDSVHHAGVRLATGAFRSSPIPSLLVDANEPPLDLRRQSLMVRCWHRLHRLPDSLPCLAVSSDIMSQYYLLHSRAPWPFGFRVRKAMEEMGLDDFQICPSSWVVVAAKSLFVGVDGNERADALAKAVVSNSRPPARRHPVPAVVLRPYIDATVRSCWQDRWDAVGANKLRDIRQRLGLWSYSSLSRRWETALVRLRIGHTLLTHGFLMERAHPPYCDDCLVPLTVWHLIVECPSLGDLRRRHLSEYRKGDSSYSLSQVLGEEACSVGGSTLSYVEEAGLLHKL</sequence>
<dbReference type="SUPFAM" id="SSF56672">
    <property type="entry name" value="DNA/RNA polymerases"/>
    <property type="match status" value="1"/>
</dbReference>
<dbReference type="Pfam" id="PF00078">
    <property type="entry name" value="RVT_1"/>
    <property type="match status" value="1"/>
</dbReference>
<dbReference type="AlphaFoldDB" id="A0AAE1FWP8"/>
<evidence type="ECO:0000313" key="2">
    <source>
        <dbReference type="EMBL" id="KAK3880951.1"/>
    </source>
</evidence>